<proteinExistence type="predicted"/>
<feature type="transmembrane region" description="Helical" evidence="8">
    <location>
        <begin position="23"/>
        <end position="46"/>
    </location>
</feature>
<keyword evidence="8" id="KW-1133">Transmembrane helix</keyword>
<feature type="transmembrane region" description="Helical" evidence="8">
    <location>
        <begin position="287"/>
        <end position="310"/>
    </location>
</feature>
<keyword evidence="4" id="KW-0597">Phosphoprotein</keyword>
<gene>
    <name evidence="11" type="ORF">GCM10007876_03500</name>
</gene>
<evidence type="ECO:0000256" key="3">
    <source>
        <dbReference type="ARBA" id="ARBA00012438"/>
    </source>
</evidence>
<dbReference type="SMART" id="SM00387">
    <property type="entry name" value="HATPase_c"/>
    <property type="match status" value="1"/>
</dbReference>
<dbReference type="InterPro" id="IPR005467">
    <property type="entry name" value="His_kinase_dom"/>
</dbReference>
<accession>A0AA37S6K3</accession>
<dbReference type="InterPro" id="IPR003661">
    <property type="entry name" value="HisK_dim/P_dom"/>
</dbReference>
<dbReference type="PANTHER" id="PTHR43065">
    <property type="entry name" value="SENSOR HISTIDINE KINASE"/>
    <property type="match status" value="1"/>
</dbReference>
<keyword evidence="12" id="KW-1185">Reference proteome</keyword>
<feature type="domain" description="Histidine kinase" evidence="9">
    <location>
        <begin position="430"/>
        <end position="661"/>
    </location>
</feature>
<keyword evidence="7" id="KW-0175">Coiled coil</keyword>
<dbReference type="Gene3D" id="1.10.287.130">
    <property type="match status" value="1"/>
</dbReference>
<dbReference type="SMART" id="SM00304">
    <property type="entry name" value="HAMP"/>
    <property type="match status" value="1"/>
</dbReference>
<dbReference type="PROSITE" id="PS50109">
    <property type="entry name" value="HIS_KIN"/>
    <property type="match status" value="1"/>
</dbReference>
<evidence type="ECO:0000256" key="4">
    <source>
        <dbReference type="ARBA" id="ARBA00022553"/>
    </source>
</evidence>
<dbReference type="Pfam" id="PF02518">
    <property type="entry name" value="HATPase_c"/>
    <property type="match status" value="1"/>
</dbReference>
<dbReference type="InterPro" id="IPR036890">
    <property type="entry name" value="HATPase_C_sf"/>
</dbReference>
<protein>
    <recommendedName>
        <fullName evidence="3">histidine kinase</fullName>
        <ecNumber evidence="3">2.7.13.3</ecNumber>
    </recommendedName>
</protein>
<dbReference type="AlphaFoldDB" id="A0AA37S6K3"/>
<keyword evidence="8" id="KW-0812">Transmembrane</keyword>
<keyword evidence="5" id="KW-0808">Transferase</keyword>
<dbReference type="PRINTS" id="PR00344">
    <property type="entry name" value="BCTRLSENSOR"/>
</dbReference>
<dbReference type="RefSeq" id="WP_284378055.1">
    <property type="nucleotide sequence ID" value="NZ_BSNM01000003.1"/>
</dbReference>
<evidence type="ECO:0000256" key="8">
    <source>
        <dbReference type="SAM" id="Phobius"/>
    </source>
</evidence>
<dbReference type="SUPFAM" id="SSF55874">
    <property type="entry name" value="ATPase domain of HSP90 chaperone/DNA topoisomerase II/histidine kinase"/>
    <property type="match status" value="1"/>
</dbReference>
<evidence type="ECO:0000313" key="11">
    <source>
        <dbReference type="EMBL" id="GLQ29872.1"/>
    </source>
</evidence>
<organism evidence="11 12">
    <name type="scientific">Litoribrevibacter albus</name>
    <dbReference type="NCBI Taxonomy" id="1473156"/>
    <lineage>
        <taxon>Bacteria</taxon>
        <taxon>Pseudomonadati</taxon>
        <taxon>Pseudomonadota</taxon>
        <taxon>Gammaproteobacteria</taxon>
        <taxon>Oceanospirillales</taxon>
        <taxon>Oceanospirillaceae</taxon>
        <taxon>Litoribrevibacter</taxon>
    </lineage>
</organism>
<dbReference type="InterPro" id="IPR003594">
    <property type="entry name" value="HATPase_dom"/>
</dbReference>
<dbReference type="EC" id="2.7.13.3" evidence="3"/>
<dbReference type="Gene3D" id="6.10.340.10">
    <property type="match status" value="1"/>
</dbReference>
<evidence type="ECO:0000259" key="10">
    <source>
        <dbReference type="PROSITE" id="PS50885"/>
    </source>
</evidence>
<reference evidence="11" key="1">
    <citation type="journal article" date="2014" name="Int. J. Syst. Evol. Microbiol.">
        <title>Complete genome sequence of Corynebacterium casei LMG S-19264T (=DSM 44701T), isolated from a smear-ripened cheese.</title>
        <authorList>
            <consortium name="US DOE Joint Genome Institute (JGI-PGF)"/>
            <person name="Walter F."/>
            <person name="Albersmeier A."/>
            <person name="Kalinowski J."/>
            <person name="Ruckert C."/>
        </authorList>
    </citation>
    <scope>NUCLEOTIDE SEQUENCE</scope>
    <source>
        <strain evidence="11">NBRC 110071</strain>
    </source>
</reference>
<evidence type="ECO:0000256" key="7">
    <source>
        <dbReference type="SAM" id="Coils"/>
    </source>
</evidence>
<dbReference type="GO" id="GO:0016020">
    <property type="term" value="C:membrane"/>
    <property type="evidence" value="ECO:0007669"/>
    <property type="project" value="UniProtKB-SubCell"/>
</dbReference>
<feature type="coiled-coil region" evidence="7">
    <location>
        <begin position="373"/>
        <end position="418"/>
    </location>
</feature>
<dbReference type="CDD" id="cd06225">
    <property type="entry name" value="HAMP"/>
    <property type="match status" value="1"/>
</dbReference>
<dbReference type="PANTHER" id="PTHR43065:SF42">
    <property type="entry name" value="TWO-COMPONENT SENSOR PPRA"/>
    <property type="match status" value="1"/>
</dbReference>
<dbReference type="SUPFAM" id="SSF47384">
    <property type="entry name" value="Homodimeric domain of signal transducing histidine kinase"/>
    <property type="match status" value="1"/>
</dbReference>
<comment type="catalytic activity">
    <reaction evidence="1">
        <text>ATP + protein L-histidine = ADP + protein N-phospho-L-histidine.</text>
        <dbReference type="EC" id="2.7.13.3"/>
    </reaction>
</comment>
<keyword evidence="6" id="KW-0418">Kinase</keyword>
<feature type="domain" description="HAMP" evidence="10">
    <location>
        <begin position="312"/>
        <end position="365"/>
    </location>
</feature>
<dbReference type="GO" id="GO:0000155">
    <property type="term" value="F:phosphorelay sensor kinase activity"/>
    <property type="evidence" value="ECO:0007669"/>
    <property type="project" value="InterPro"/>
</dbReference>
<dbReference type="SUPFAM" id="SSF158472">
    <property type="entry name" value="HAMP domain-like"/>
    <property type="match status" value="1"/>
</dbReference>
<dbReference type="CDD" id="cd00075">
    <property type="entry name" value="HATPase"/>
    <property type="match status" value="1"/>
</dbReference>
<reference evidence="11" key="2">
    <citation type="submission" date="2023-01" db="EMBL/GenBank/DDBJ databases">
        <title>Draft genome sequence of Litoribrevibacter albus strain NBRC 110071.</title>
        <authorList>
            <person name="Sun Q."/>
            <person name="Mori K."/>
        </authorList>
    </citation>
    <scope>NUCLEOTIDE SEQUENCE</scope>
    <source>
        <strain evidence="11">NBRC 110071</strain>
    </source>
</reference>
<dbReference type="PROSITE" id="PS50885">
    <property type="entry name" value="HAMP"/>
    <property type="match status" value="1"/>
</dbReference>
<evidence type="ECO:0000256" key="6">
    <source>
        <dbReference type="ARBA" id="ARBA00022777"/>
    </source>
</evidence>
<dbReference type="EMBL" id="BSNM01000003">
    <property type="protein sequence ID" value="GLQ29872.1"/>
    <property type="molecule type" value="Genomic_DNA"/>
</dbReference>
<evidence type="ECO:0000256" key="1">
    <source>
        <dbReference type="ARBA" id="ARBA00000085"/>
    </source>
</evidence>
<name>A0AA37S6K3_9GAMM</name>
<dbReference type="InterPro" id="IPR004358">
    <property type="entry name" value="Sig_transdc_His_kin-like_C"/>
</dbReference>
<comment type="caution">
    <text evidence="11">The sequence shown here is derived from an EMBL/GenBank/DDBJ whole genome shotgun (WGS) entry which is preliminary data.</text>
</comment>
<dbReference type="Pfam" id="PF00672">
    <property type="entry name" value="HAMP"/>
    <property type="match status" value="1"/>
</dbReference>
<evidence type="ECO:0000256" key="2">
    <source>
        <dbReference type="ARBA" id="ARBA00004370"/>
    </source>
</evidence>
<keyword evidence="8" id="KW-0472">Membrane</keyword>
<evidence type="ECO:0000256" key="5">
    <source>
        <dbReference type="ARBA" id="ARBA00022679"/>
    </source>
</evidence>
<dbReference type="InterPro" id="IPR036097">
    <property type="entry name" value="HisK_dim/P_sf"/>
</dbReference>
<evidence type="ECO:0000313" key="12">
    <source>
        <dbReference type="Proteomes" id="UP001161389"/>
    </source>
</evidence>
<comment type="subcellular location">
    <subcellularLocation>
        <location evidence="2">Membrane</location>
    </subcellularLocation>
</comment>
<dbReference type="CDD" id="cd00082">
    <property type="entry name" value="HisKA"/>
    <property type="match status" value="1"/>
</dbReference>
<sequence>MLRFKNNIVAALEALRVRNQIRLITWLSAIGLIVSIVVLSLLGITLQGYLHLQESLLNDERLLADIRFQHSEVRADMEGFIRQPSPSKARNFQKKLVSLKEKVTDFTQLPHSIDLDIPFQKMQTQLGLYKSSFDSLWQKFQDMGLGYDQGLLRELNLEALNLKQELKNRQHQALELALLDIRQNEKDYFLTNLPLFLVGMKQLYDDFLLTLERSELSQTEQNNIRDRIYQYYQIFVRASYLNADVQQAKLTLEASHKVFAENLLDWMEAIRQQLEDTKASLQERIELFLMLMVLTAVFAGIAVFLAGRFVTFTISRPISQIVKSLQRLSEGDRSCDIPYKKLDNEVGQIARAAEVFKESLYQAEKGAVNEARRKTLEESNQQLEIKVKERTEELAVRNDDLNDALEKLQMAQHELLEREKLAALGALVAGVSHELNTPLGNALTVLTSLGDERKRVVKLFQSKHLKESDLITHLEYCESGLALAEKNLYRASELVKNFKQVAVDQTSESRRLFSLKEVTDEVVATLTPSFKHHSFEFQLHIPDDIMLDSYPGPYGQVISNLINNACLHGFDGRPYGSIQISAVDRDDEVMILVSDDGIGMSEDIQQRIFEPFYTTKLGQGGSGLGMNIVYNMVTGVLGGKIHIFSHQNKGTQVELKLPKKAPESDALDQAMIIS</sequence>
<dbReference type="InterPro" id="IPR003660">
    <property type="entry name" value="HAMP_dom"/>
</dbReference>
<evidence type="ECO:0000259" key="9">
    <source>
        <dbReference type="PROSITE" id="PS50109"/>
    </source>
</evidence>
<dbReference type="Gene3D" id="3.30.565.10">
    <property type="entry name" value="Histidine kinase-like ATPase, C-terminal domain"/>
    <property type="match status" value="1"/>
</dbReference>
<dbReference type="Proteomes" id="UP001161389">
    <property type="component" value="Unassembled WGS sequence"/>
</dbReference>